<sequence>MSIEKNRLAEHYKGKETWLKWGPYLSERQWSTVREDYSADGSVWKYTTHDMARKYTYRWGEEGIGGICDDKQHLCFALTLWNKKDPFIKEIFFGMGTDGNHGEDVKELYYYLDSTPTHSYMKFLYKYPLNEFPYSKLRAENEKRTRKEPEYELVDTGIFENDEYLDVFIEYAKKDVNDICVKITAHNRSSNETQVNLLPQIWFRNVWQYRQRSTKPVMMSSNIGGILIDHFRLGKMMLHAPGANDLLFCENETNPSLFGKEVDQNSFYKDGINEYIVNGNLNAVNPKQTGTKAACNYNLTIPAHESKTIYLQLTTGHALQSEKAYDHLFEVRKAEADEFYADIQRPVTDKEEREIQRQAFAGMMWSKQYYFFNMYSWLNGDPSHPAETISRTYIRNSDWPHLHNANIISMPDKWEYPWYAGWDLAFHCVPLAMIDASFAKQQILLLTQEWYMHPNGQLPAYEWNFSDVNPPVQAWAAMRVFELDARYAGQPDYVFLEAIFHKLMLNFTWWVNRKDSNGNNIFQGGFLGLDNIGTFDRSAELPTGGYLEQSDGTGWMAMYCLNMLRISSELSTYNPVYQDMATKFFEHFLYIAEAMTHIGEKNIWDEEDRFFYDIIMQPDNSTIKLKVRSLIGLIPLYAVEVFDHDVLLKNPQFARRARWLLENRPDIASLVSRWREPGVDQKHLLSILFGDKLKSVLNRLLDEAQFLSEYGIRALSKEYDEKPFELEYNGVKYCVQYMPGESDIDMFGGNSNWRGPVWFPVNYLLIESLLKFHYYYGDNFKVEFPTGSGKLMSLEEVATELNTRLINIFKKNAQGHRAVYGHYEKLQNDPQFNKYILFYEYFHGDNGRGVGASHQTGWTGLVAKMIQPRYE</sequence>
<dbReference type="InterPro" id="IPR031335">
    <property type="entry name" value="Glyco_hydro_63_C"/>
</dbReference>
<dbReference type="InterPro" id="IPR004888">
    <property type="entry name" value="Glycoside_hydrolase_63"/>
</dbReference>
<dbReference type="AlphaFoldDB" id="A0A9E2S955"/>
<dbReference type="EMBL" id="JAHSPG010000008">
    <property type="protein sequence ID" value="MBV4357867.1"/>
    <property type="molecule type" value="Genomic_DNA"/>
</dbReference>
<keyword evidence="4" id="KW-1185">Reference proteome</keyword>
<dbReference type="InterPro" id="IPR054491">
    <property type="entry name" value="MGH1-like_GH"/>
</dbReference>
<evidence type="ECO:0000313" key="3">
    <source>
        <dbReference type="EMBL" id="MBV4357867.1"/>
    </source>
</evidence>
<organism evidence="3 4">
    <name type="scientific">Pinibacter aurantiacus</name>
    <dbReference type="NCBI Taxonomy" id="2851599"/>
    <lineage>
        <taxon>Bacteria</taxon>
        <taxon>Pseudomonadati</taxon>
        <taxon>Bacteroidota</taxon>
        <taxon>Chitinophagia</taxon>
        <taxon>Chitinophagales</taxon>
        <taxon>Chitinophagaceae</taxon>
        <taxon>Pinibacter</taxon>
    </lineage>
</organism>
<dbReference type="GO" id="GO:0004573">
    <property type="term" value="F:Glc3Man9GlcNAc2 oligosaccharide glucosidase activity"/>
    <property type="evidence" value="ECO:0007669"/>
    <property type="project" value="InterPro"/>
</dbReference>
<name>A0A9E2S955_9BACT</name>
<dbReference type="Proteomes" id="UP000812270">
    <property type="component" value="Unassembled WGS sequence"/>
</dbReference>
<dbReference type="Pfam" id="PF03200">
    <property type="entry name" value="Glyco_hydro_63"/>
    <property type="match status" value="1"/>
</dbReference>
<reference evidence="3" key="1">
    <citation type="submission" date="2021-06" db="EMBL/GenBank/DDBJ databases">
        <authorList>
            <person name="Huq M.A."/>
        </authorList>
    </citation>
    <scope>NUCLEOTIDE SEQUENCE</scope>
    <source>
        <strain evidence="3">MAH-26</strain>
    </source>
</reference>
<dbReference type="PANTHER" id="PTHR10412">
    <property type="entry name" value="MANNOSYL-OLIGOSACCHARIDE GLUCOSIDASE"/>
    <property type="match status" value="1"/>
</dbReference>
<dbReference type="PANTHER" id="PTHR10412:SF10">
    <property type="entry name" value="GLYCOSYL HYDROLASE FAMILY 63 C-TERMINAL DOMAIN-CONTAINING PROTEIN"/>
    <property type="match status" value="1"/>
</dbReference>
<dbReference type="RefSeq" id="WP_217791518.1">
    <property type="nucleotide sequence ID" value="NZ_JAHSPG010000008.1"/>
</dbReference>
<dbReference type="Pfam" id="PF22422">
    <property type="entry name" value="MGH1-like_GH"/>
    <property type="match status" value="1"/>
</dbReference>
<proteinExistence type="predicted"/>
<feature type="domain" description="Mannosylglycerate hydrolase MGH1-like glycoside hydrolase" evidence="2">
    <location>
        <begin position="416"/>
        <end position="519"/>
    </location>
</feature>
<evidence type="ECO:0000313" key="4">
    <source>
        <dbReference type="Proteomes" id="UP000812270"/>
    </source>
</evidence>
<dbReference type="GO" id="GO:0009311">
    <property type="term" value="P:oligosaccharide metabolic process"/>
    <property type="evidence" value="ECO:0007669"/>
    <property type="project" value="InterPro"/>
</dbReference>
<accession>A0A9E2S955</accession>
<evidence type="ECO:0000259" key="2">
    <source>
        <dbReference type="Pfam" id="PF22422"/>
    </source>
</evidence>
<comment type="caution">
    <text evidence="3">The sequence shown here is derived from an EMBL/GenBank/DDBJ whole genome shotgun (WGS) entry which is preliminary data.</text>
</comment>
<evidence type="ECO:0000259" key="1">
    <source>
        <dbReference type="Pfam" id="PF03200"/>
    </source>
</evidence>
<protein>
    <submittedName>
        <fullName evidence="3">Glucosidase</fullName>
    </submittedName>
</protein>
<feature type="domain" description="Glycosyl hydrolase family 63 C-terminal" evidence="1">
    <location>
        <begin position="691"/>
        <end position="866"/>
    </location>
</feature>
<gene>
    <name evidence="3" type="ORF">KTO63_11955</name>
</gene>